<feature type="binding site" evidence="10">
    <location>
        <position position="74"/>
    </location>
    <ligand>
        <name>K(+)</name>
        <dbReference type="ChEBI" id="CHEBI:29103"/>
    </ligand>
</feature>
<comment type="cofactor">
    <cofactor evidence="10">
        <name>K(+)</name>
        <dbReference type="ChEBI" id="CHEBI:29103"/>
    </cofactor>
    <text evidence="10">Binds 1 potassium ion per subunit.</text>
</comment>
<evidence type="ECO:0000256" key="5">
    <source>
        <dbReference type="ARBA" id="ARBA00022741"/>
    </source>
</evidence>
<dbReference type="GO" id="GO:0046872">
    <property type="term" value="F:metal ion binding"/>
    <property type="evidence" value="ECO:0007669"/>
    <property type="project" value="UniProtKB-KW"/>
</dbReference>
<feature type="binding site" evidence="10">
    <location>
        <begin position="73"/>
        <end position="77"/>
    </location>
    <ligand>
        <name>(6S)-NADPHX</name>
        <dbReference type="ChEBI" id="CHEBI:64076"/>
    </ligand>
</feature>
<gene>
    <name evidence="12" type="ORF">niasHT_005253</name>
</gene>
<dbReference type="Gene3D" id="3.40.50.10260">
    <property type="entry name" value="YjeF N-terminal domain"/>
    <property type="match status" value="1"/>
</dbReference>
<evidence type="ECO:0000256" key="6">
    <source>
        <dbReference type="ARBA" id="ARBA00022857"/>
    </source>
</evidence>
<feature type="binding site" evidence="10">
    <location>
        <position position="172"/>
    </location>
    <ligand>
        <name>(6S)-NADPHX</name>
        <dbReference type="ChEBI" id="CHEBI:64076"/>
    </ligand>
</feature>
<dbReference type="GO" id="GO:0052856">
    <property type="term" value="F:NAD(P)HX epimerase activity"/>
    <property type="evidence" value="ECO:0007669"/>
    <property type="project" value="UniProtKB-UniRule"/>
</dbReference>
<dbReference type="PROSITE" id="PS51385">
    <property type="entry name" value="YJEF_N"/>
    <property type="match status" value="1"/>
</dbReference>
<feature type="binding site" evidence="10">
    <location>
        <position position="175"/>
    </location>
    <ligand>
        <name>K(+)</name>
        <dbReference type="ChEBI" id="CHEBI:29103"/>
    </ligand>
</feature>
<evidence type="ECO:0000256" key="4">
    <source>
        <dbReference type="ARBA" id="ARBA00022723"/>
    </source>
</evidence>
<comment type="similarity">
    <text evidence="10">Belongs to the NnrE/AIBP family.</text>
</comment>
<dbReference type="NCBIfam" id="TIGR00197">
    <property type="entry name" value="yjeF_nterm"/>
    <property type="match status" value="1"/>
</dbReference>
<keyword evidence="4 10" id="KW-0479">Metal-binding</keyword>
<dbReference type="EMBL" id="JBICBT010000300">
    <property type="protein sequence ID" value="KAL3118010.1"/>
    <property type="molecule type" value="Genomic_DNA"/>
</dbReference>
<evidence type="ECO:0000256" key="1">
    <source>
        <dbReference type="ARBA" id="ARBA00000013"/>
    </source>
</evidence>
<dbReference type="Pfam" id="PF03853">
    <property type="entry name" value="YjeF_N"/>
    <property type="match status" value="1"/>
</dbReference>
<dbReference type="PANTHER" id="PTHR13232">
    <property type="entry name" value="NAD(P)H-HYDRATE EPIMERASE"/>
    <property type="match status" value="1"/>
</dbReference>
<evidence type="ECO:0000259" key="11">
    <source>
        <dbReference type="PROSITE" id="PS51385"/>
    </source>
</evidence>
<dbReference type="InterPro" id="IPR036652">
    <property type="entry name" value="YjeF_N_dom_sf"/>
</dbReference>
<comment type="function">
    <text evidence="10">Catalyzes the epimerization of the S- and R-forms of NAD(P)HX, a damaged form of NAD(P)H that is a result of enzymatic or heat-dependent hydration. This is a prerequisite for the S-specific NAD(P)H-hydrate dehydratase to allow the repair of both epimers of NAD(P)HX.</text>
</comment>
<feature type="domain" description="YjeF N-terminal" evidence="11">
    <location>
        <begin position="26"/>
        <end position="235"/>
    </location>
</feature>
<evidence type="ECO:0000256" key="8">
    <source>
        <dbReference type="ARBA" id="ARBA00023027"/>
    </source>
</evidence>
<keyword evidence="7 10" id="KW-0630">Potassium</keyword>
<dbReference type="EC" id="5.1.99.6" evidence="3 10"/>
<feature type="binding site" evidence="10">
    <location>
        <begin position="141"/>
        <end position="147"/>
    </location>
    <ligand>
        <name>(6S)-NADPHX</name>
        <dbReference type="ChEBI" id="CHEBI:64076"/>
    </ligand>
</feature>
<comment type="caution">
    <text evidence="12">The sequence shown here is derived from an EMBL/GenBank/DDBJ whole genome shotgun (WGS) entry which is preliminary data.</text>
</comment>
<reference evidence="12 13" key="1">
    <citation type="submission" date="2024-10" db="EMBL/GenBank/DDBJ databases">
        <authorList>
            <person name="Kim D."/>
        </authorList>
    </citation>
    <scope>NUCLEOTIDE SEQUENCE [LARGE SCALE GENOMIC DNA]</scope>
    <source>
        <strain evidence="12">BH-2024</strain>
    </source>
</reference>
<comment type="catalytic activity">
    <reaction evidence="2 10">
        <text>(6R)-NADPHX = (6S)-NADPHX</text>
        <dbReference type="Rhea" id="RHEA:32227"/>
        <dbReference type="ChEBI" id="CHEBI:64076"/>
        <dbReference type="ChEBI" id="CHEBI:64077"/>
        <dbReference type="EC" id="5.1.99.6"/>
    </reaction>
</comment>
<evidence type="ECO:0000256" key="3">
    <source>
        <dbReference type="ARBA" id="ARBA00012228"/>
    </source>
</evidence>
<protein>
    <recommendedName>
        <fullName evidence="3 10">NAD(P)H-hydrate epimerase</fullName>
        <ecNumber evidence="3 10">5.1.99.6</ecNumber>
    </recommendedName>
    <alternativeName>
        <fullName evidence="10">NAD(P)HX epimerase</fullName>
    </alternativeName>
</protein>
<dbReference type="GO" id="GO:0000166">
    <property type="term" value="F:nucleotide binding"/>
    <property type="evidence" value="ECO:0007669"/>
    <property type="project" value="UniProtKB-KW"/>
</dbReference>
<accession>A0ABD2LRZ0</accession>
<keyword evidence="5 10" id="KW-0547">Nucleotide-binding</keyword>
<dbReference type="InterPro" id="IPR032976">
    <property type="entry name" value="YJEFN_prot_NAXE-like"/>
</dbReference>
<dbReference type="HAMAP" id="MF_01966">
    <property type="entry name" value="NADHX_epimerase"/>
    <property type="match status" value="1"/>
</dbReference>
<proteinExistence type="inferred from homology"/>
<dbReference type="PANTHER" id="PTHR13232:SF10">
    <property type="entry name" value="NAD(P)H-HYDRATE EPIMERASE"/>
    <property type="match status" value="1"/>
</dbReference>
<organism evidence="12 13">
    <name type="scientific">Heterodera trifolii</name>
    <dbReference type="NCBI Taxonomy" id="157864"/>
    <lineage>
        <taxon>Eukaryota</taxon>
        <taxon>Metazoa</taxon>
        <taxon>Ecdysozoa</taxon>
        <taxon>Nematoda</taxon>
        <taxon>Chromadorea</taxon>
        <taxon>Rhabditida</taxon>
        <taxon>Tylenchina</taxon>
        <taxon>Tylenchomorpha</taxon>
        <taxon>Tylenchoidea</taxon>
        <taxon>Heteroderidae</taxon>
        <taxon>Heteroderinae</taxon>
        <taxon>Heterodera</taxon>
    </lineage>
</organism>
<dbReference type="AlphaFoldDB" id="A0ABD2LRZ0"/>
<evidence type="ECO:0000256" key="9">
    <source>
        <dbReference type="ARBA" id="ARBA00023235"/>
    </source>
</evidence>
<feature type="binding site" evidence="10">
    <location>
        <position position="137"/>
    </location>
    <ligand>
        <name>K(+)</name>
        <dbReference type="ChEBI" id="CHEBI:29103"/>
    </ligand>
</feature>
<name>A0ABD2LRZ0_9BILA</name>
<evidence type="ECO:0000256" key="10">
    <source>
        <dbReference type="HAMAP-Rule" id="MF_03159"/>
    </source>
</evidence>
<dbReference type="Proteomes" id="UP001620626">
    <property type="component" value="Unassembled WGS sequence"/>
</dbReference>
<comment type="catalytic activity">
    <reaction evidence="1 10">
        <text>(6R)-NADHX = (6S)-NADHX</text>
        <dbReference type="Rhea" id="RHEA:32215"/>
        <dbReference type="ChEBI" id="CHEBI:64074"/>
        <dbReference type="ChEBI" id="CHEBI:64075"/>
        <dbReference type="EC" id="5.1.99.6"/>
    </reaction>
</comment>
<dbReference type="InterPro" id="IPR004443">
    <property type="entry name" value="YjeF_N_dom"/>
</dbReference>
<evidence type="ECO:0000256" key="7">
    <source>
        <dbReference type="ARBA" id="ARBA00022958"/>
    </source>
</evidence>
<keyword evidence="6" id="KW-0521">NADP</keyword>
<evidence type="ECO:0000256" key="2">
    <source>
        <dbReference type="ARBA" id="ARBA00000909"/>
    </source>
</evidence>
<dbReference type="SUPFAM" id="SSF64153">
    <property type="entry name" value="YjeF N-terminal domain-like"/>
    <property type="match status" value="1"/>
</dbReference>
<evidence type="ECO:0000313" key="13">
    <source>
        <dbReference type="Proteomes" id="UP001620626"/>
    </source>
</evidence>
<comment type="caution">
    <text evidence="10">Lacks conserved residue(s) required for the propagation of feature annotation.</text>
</comment>
<keyword evidence="8 10" id="KW-0520">NAD</keyword>
<evidence type="ECO:0000313" key="12">
    <source>
        <dbReference type="EMBL" id="KAL3118010.1"/>
    </source>
</evidence>
<sequence>MSVFLNSVRRLSVISSAMKFLRQQEAIDIDRELFTSCGFSVDQLMELAGLACAQAIGETFEKGNVLILSGPGNNGGDGLVCARHLKHFGFSPSILYPKPSQNELMQRLMRQLECLGIPFVESFPDPNSIEEFNFLVDAIFGFSFRPPIREPFDKILKQMESVQNRVPIVSIDIPSGWDVEKGPPDEKSGLPILSPLALISLTAPKQCAQFFKGEYHFLGGRFVPPALIQKFGLENMPPYEGSSQFMRLNFVK</sequence>
<keyword evidence="9 10" id="KW-0413">Isomerase</keyword>
<keyword evidence="13" id="KW-1185">Reference proteome</keyword>